<reference evidence="5 6" key="1">
    <citation type="submission" date="2020-08" db="EMBL/GenBank/DDBJ databases">
        <title>Genome public.</title>
        <authorList>
            <person name="Liu C."/>
            <person name="Sun Q."/>
        </authorList>
    </citation>
    <scope>NUCLEOTIDE SEQUENCE [LARGE SCALE GENOMIC DNA]</scope>
    <source>
        <strain evidence="5 6">NSJ-46</strain>
    </source>
</reference>
<dbReference type="Pfam" id="PF17179">
    <property type="entry name" value="Fer4_22"/>
    <property type="match status" value="1"/>
</dbReference>
<comment type="caution">
    <text evidence="5">The sequence shown here is derived from an EMBL/GenBank/DDBJ whole genome shotgun (WGS) entry which is preliminary data.</text>
</comment>
<dbReference type="PANTHER" id="PTHR40447:SF1">
    <property type="entry name" value="ANAEROBIC SULFITE REDUCTASE SUBUNIT A"/>
    <property type="match status" value="1"/>
</dbReference>
<evidence type="ECO:0000256" key="2">
    <source>
        <dbReference type="ARBA" id="ARBA00023004"/>
    </source>
</evidence>
<keyword evidence="1" id="KW-0479">Metal-binding</keyword>
<dbReference type="InterPro" id="IPR017896">
    <property type="entry name" value="4Fe4S_Fe-S-bd"/>
</dbReference>
<accession>A0ABR7NBV9</accession>
<dbReference type="InterPro" id="IPR017900">
    <property type="entry name" value="4Fe4S_Fe_S_CS"/>
</dbReference>
<organism evidence="5 6">
    <name type="scientific">Jingyaoa shaoxingensis</name>
    <dbReference type="NCBI Taxonomy" id="2763671"/>
    <lineage>
        <taxon>Bacteria</taxon>
        <taxon>Bacillati</taxon>
        <taxon>Bacillota</taxon>
        <taxon>Clostridia</taxon>
        <taxon>Lachnospirales</taxon>
        <taxon>Lachnospiraceae</taxon>
        <taxon>Jingyaoa</taxon>
    </lineage>
</organism>
<dbReference type="PROSITE" id="PS51379">
    <property type="entry name" value="4FE4S_FER_2"/>
    <property type="match status" value="2"/>
</dbReference>
<evidence type="ECO:0000313" key="5">
    <source>
        <dbReference type="EMBL" id="MBC8573890.1"/>
    </source>
</evidence>
<feature type="domain" description="4Fe-4S ferredoxin-type" evidence="4">
    <location>
        <begin position="227"/>
        <end position="259"/>
    </location>
</feature>
<evidence type="ECO:0000256" key="1">
    <source>
        <dbReference type="ARBA" id="ARBA00022723"/>
    </source>
</evidence>
<name>A0ABR7NBV9_9FIRM</name>
<proteinExistence type="predicted"/>
<sequence length="346" mass="39379">MYKIAKENLSALFRKIAASQELYLPVKVSDQVNFRVWSEDAQVDLNTLKTVKSPKDAFFPQCENLYSVKKEGRKLSVEPGTLKEADFVVFGMKACDVQGIKVLDKVFLADPVDTYYAARREHGTIVAMACHEPEESCFCKVFGIDCADPASDVAVWMTEKELYWKPLTEKGQTLTESVKELLERADQKDEETIEEEKTKIRSIVEKLPYSGLSMEGWNGDALTERFNSAVWEELYKPCLACGTCTFVCPTCQCYDIKDYDTGHGIQRYRCWDSCMYSDFTMMAHGNNRTSQMQRFRQRFMHKLVYFPANNDGMYSCVGCGRCVEKCPASLNIVKVVKAFQKAGGEK</sequence>
<dbReference type="InterPro" id="IPR009051">
    <property type="entry name" value="Helical_ferredxn"/>
</dbReference>
<evidence type="ECO:0000256" key="3">
    <source>
        <dbReference type="ARBA" id="ARBA00023014"/>
    </source>
</evidence>
<dbReference type="Gene3D" id="1.10.1060.10">
    <property type="entry name" value="Alpha-helical ferredoxin"/>
    <property type="match status" value="1"/>
</dbReference>
<dbReference type="Proteomes" id="UP000657421">
    <property type="component" value="Unassembled WGS sequence"/>
</dbReference>
<keyword evidence="2" id="KW-0408">Iron</keyword>
<keyword evidence="6" id="KW-1185">Reference proteome</keyword>
<evidence type="ECO:0000259" key="4">
    <source>
        <dbReference type="PROSITE" id="PS51379"/>
    </source>
</evidence>
<dbReference type="RefSeq" id="WP_249309259.1">
    <property type="nucleotide sequence ID" value="NZ_JACRSZ010000013.1"/>
</dbReference>
<dbReference type="PANTHER" id="PTHR40447">
    <property type="entry name" value="ANAEROBIC SULFITE REDUCTASE SUBUNIT A"/>
    <property type="match status" value="1"/>
</dbReference>
<protein>
    <submittedName>
        <fullName evidence="5">4Fe-4S dicluster domain-containing protein</fullName>
    </submittedName>
</protein>
<feature type="domain" description="4Fe-4S ferredoxin-type" evidence="4">
    <location>
        <begin position="305"/>
        <end position="338"/>
    </location>
</feature>
<gene>
    <name evidence="5" type="ORF">H8716_12460</name>
</gene>
<dbReference type="SUPFAM" id="SSF46548">
    <property type="entry name" value="alpha-helical ferredoxin"/>
    <property type="match status" value="1"/>
</dbReference>
<keyword evidence="3" id="KW-0411">Iron-sulfur</keyword>
<dbReference type="PROSITE" id="PS00198">
    <property type="entry name" value="4FE4S_FER_1"/>
    <property type="match status" value="2"/>
</dbReference>
<evidence type="ECO:0000313" key="6">
    <source>
        <dbReference type="Proteomes" id="UP000657421"/>
    </source>
</evidence>
<dbReference type="EMBL" id="JACRSZ010000013">
    <property type="protein sequence ID" value="MBC8573890.1"/>
    <property type="molecule type" value="Genomic_DNA"/>
</dbReference>